<dbReference type="PANTHER" id="PTHR43422:SF3">
    <property type="entry name" value="THIAMINE THIAZOLE SYNTHASE"/>
    <property type="match status" value="1"/>
</dbReference>
<dbReference type="KEGG" id="scad:DN051_26315"/>
<accession>A0A2Z4J3W1</accession>
<gene>
    <name evidence="1" type="ORF">DN051_26315</name>
</gene>
<sequence>MSERTATAVVLGGSLAGMLAARALAGTVGRVVVVERDTLPTGPDARRGLPQARHVHQLWSGGALALEDLLPGIIERLTGAGAHRQRVTTDMVMLSAQGWFRRWAQSHFMLLCTRDLLDATVRAQVLADERIELLDATEVLSLCGTDTAVTGVRIRRTDGTESTLTAGLVVDATGRASRMPRWLTEFGLPEPERREVDAGLVYASRLYRAPEEARDGFPVVNVQADPRTGRPGRGGVLLPVEDGQWLVTLHGTRGGEPASDTADFERYAREELRHPVVADLIGRAEPLGDVAFTRMTVNRRHYYERMPAWPENLVVLGDALAAFNPVYGHGMSVAAQGAVALRDVVVRRGWGSPGLARRAQRAMARPVAAAWDLAIGQDVFCPGATRTGPTLRERLAAAYVNRLLYTATGNGRVARKVTDVMSLERGAEVLLAPGMLLAAAVGPLRPPLNEVPLTAEELKAAGLS</sequence>
<reference evidence="1 2" key="1">
    <citation type="journal article" date="2019" name="Int. J. Syst. Evol. Microbiol.">
        <title>Streptomyces cadmiisoli sp. nov., a novel actinomycete isolated from cadmium-contaminated soil.</title>
        <authorList>
            <person name="Li K."/>
            <person name="Tang X."/>
            <person name="Zhao J."/>
            <person name="Guo Y."/>
            <person name="Tang Y."/>
            <person name="Gao J."/>
        </authorList>
    </citation>
    <scope>NUCLEOTIDE SEQUENCE [LARGE SCALE GENOMIC DNA]</scope>
    <source>
        <strain evidence="1 2">ZFG47</strain>
    </source>
</reference>
<dbReference type="AlphaFoldDB" id="A0A2Z4J3W1"/>
<evidence type="ECO:0000313" key="2">
    <source>
        <dbReference type="Proteomes" id="UP000249616"/>
    </source>
</evidence>
<dbReference type="Gene3D" id="3.50.50.60">
    <property type="entry name" value="FAD/NAD(P)-binding domain"/>
    <property type="match status" value="1"/>
</dbReference>
<evidence type="ECO:0000313" key="1">
    <source>
        <dbReference type="EMBL" id="AWW39744.1"/>
    </source>
</evidence>
<dbReference type="SUPFAM" id="SSF51905">
    <property type="entry name" value="FAD/NAD(P)-binding domain"/>
    <property type="match status" value="1"/>
</dbReference>
<dbReference type="EMBL" id="CP030073">
    <property type="protein sequence ID" value="AWW39744.1"/>
    <property type="molecule type" value="Genomic_DNA"/>
</dbReference>
<name>A0A2Z4J3W1_9ACTN</name>
<dbReference type="PANTHER" id="PTHR43422">
    <property type="entry name" value="THIAMINE THIAZOLE SYNTHASE"/>
    <property type="match status" value="1"/>
</dbReference>
<organism evidence="1 2">
    <name type="scientific">Streptomyces cadmiisoli</name>
    <dbReference type="NCBI Taxonomy" id="2184053"/>
    <lineage>
        <taxon>Bacteria</taxon>
        <taxon>Bacillati</taxon>
        <taxon>Actinomycetota</taxon>
        <taxon>Actinomycetes</taxon>
        <taxon>Kitasatosporales</taxon>
        <taxon>Streptomycetaceae</taxon>
        <taxon>Streptomyces</taxon>
        <taxon>Streptomyces aurantiacus group</taxon>
    </lineage>
</organism>
<dbReference type="InterPro" id="IPR036188">
    <property type="entry name" value="FAD/NAD-bd_sf"/>
</dbReference>
<protein>
    <submittedName>
        <fullName evidence="1">FAD-dependent oxidoreductase</fullName>
    </submittedName>
</protein>
<proteinExistence type="predicted"/>
<dbReference type="RefSeq" id="WP_079000720.1">
    <property type="nucleotide sequence ID" value="NZ_CBDRHE010000029.1"/>
</dbReference>
<dbReference type="Pfam" id="PF12831">
    <property type="entry name" value="FAD_oxidored"/>
    <property type="match status" value="1"/>
</dbReference>
<dbReference type="Proteomes" id="UP000249616">
    <property type="component" value="Chromosome"/>
</dbReference>
<keyword evidence="2" id="KW-1185">Reference proteome</keyword>